<dbReference type="InterPro" id="IPR025091">
    <property type="entry name" value="DUF4019"/>
</dbReference>
<proteinExistence type="predicted"/>
<comment type="caution">
    <text evidence="3">The sequence shown here is derived from an EMBL/GenBank/DDBJ whole genome shotgun (WGS) entry which is preliminary data.</text>
</comment>
<evidence type="ECO:0000313" key="3">
    <source>
        <dbReference type="EMBL" id="KAA8996246.1"/>
    </source>
</evidence>
<evidence type="ECO:0000256" key="1">
    <source>
        <dbReference type="SAM" id="MobiDB-lite"/>
    </source>
</evidence>
<dbReference type="RefSeq" id="WP_150455171.1">
    <property type="nucleotide sequence ID" value="NZ_VYKI01000017.1"/>
</dbReference>
<sequence length="187" mass="19582">MKRLRLQKFLLLSVLPLTALAQAPAPATPAPSPSRPAPATPAAAKPATAAPAAPALTAAQQAQVQKQDADMSAAALKAAQLVDNNRTGELWDGASAVARRAVPKAAFVSQIAADRTRLGAMNGRGQPTITRVKYAAGAAVPEGLYINVSFPTRFANSAQPVRELVSFRFDEDKTWRLAGYSLRASAP</sequence>
<accession>A0ABQ6SYX6</accession>
<feature type="chain" id="PRO_5046457959" evidence="2">
    <location>
        <begin position="22"/>
        <end position="187"/>
    </location>
</feature>
<name>A0ABQ6SYX6_9GAMM</name>
<evidence type="ECO:0000313" key="4">
    <source>
        <dbReference type="Proteomes" id="UP000326367"/>
    </source>
</evidence>
<organism evidence="3 4">
    <name type="scientific">Stenotrophomonas cyclobalanopsidis</name>
    <dbReference type="NCBI Taxonomy" id="2771362"/>
    <lineage>
        <taxon>Bacteria</taxon>
        <taxon>Pseudomonadati</taxon>
        <taxon>Pseudomonadota</taxon>
        <taxon>Gammaproteobacteria</taxon>
        <taxon>Lysobacterales</taxon>
        <taxon>Lysobacteraceae</taxon>
        <taxon>Stenotrophomonas</taxon>
    </lineage>
</organism>
<reference evidence="3 4" key="1">
    <citation type="journal article" date="2020" name="Antonie Van Leeuwenhoek">
        <title>Stenotrophomonas cyclobalanopsidis sp. nov., isolated from the leaf spot disease of Cyclobalanopsis patelliformis.</title>
        <authorList>
            <person name="Bian D.R."/>
            <person name="Xue H."/>
            <person name="Piao C.G."/>
            <person name="Li Y."/>
        </authorList>
    </citation>
    <scope>NUCLEOTIDE SEQUENCE [LARGE SCALE GENOMIC DNA]</scope>
    <source>
        <strain evidence="3 4">TPQG1-4</strain>
    </source>
</reference>
<evidence type="ECO:0000256" key="2">
    <source>
        <dbReference type="SAM" id="SignalP"/>
    </source>
</evidence>
<dbReference type="EMBL" id="VYKI01000017">
    <property type="protein sequence ID" value="KAA8996246.1"/>
    <property type="molecule type" value="Genomic_DNA"/>
</dbReference>
<keyword evidence="2" id="KW-0732">Signal</keyword>
<feature type="signal peptide" evidence="2">
    <location>
        <begin position="1"/>
        <end position="21"/>
    </location>
</feature>
<protein>
    <submittedName>
        <fullName evidence="3">DUF4019 domain-containing protein</fullName>
    </submittedName>
</protein>
<gene>
    <name evidence="3" type="ORF">FJU31_13280</name>
</gene>
<dbReference type="Pfam" id="PF13211">
    <property type="entry name" value="DUF4019"/>
    <property type="match status" value="1"/>
</dbReference>
<dbReference type="Proteomes" id="UP000326367">
    <property type="component" value="Unassembled WGS sequence"/>
</dbReference>
<feature type="region of interest" description="Disordered" evidence="1">
    <location>
        <begin position="24"/>
        <end position="53"/>
    </location>
</feature>
<feature type="compositionally biased region" description="Low complexity" evidence="1">
    <location>
        <begin position="40"/>
        <end position="53"/>
    </location>
</feature>
<keyword evidence="4" id="KW-1185">Reference proteome</keyword>
<feature type="compositionally biased region" description="Pro residues" evidence="1">
    <location>
        <begin position="26"/>
        <end position="39"/>
    </location>
</feature>